<reference evidence="3" key="1">
    <citation type="submission" date="2016-10" db="EMBL/GenBank/DDBJ databases">
        <authorList>
            <person name="Benchimol M."/>
            <person name="Almeida L.G."/>
            <person name="Vasconcelos A.T."/>
            <person name="Perreira-Neves A."/>
            <person name="Rosa I.A."/>
            <person name="Tasca T."/>
            <person name="Bogo M.R."/>
            <person name="de Souza W."/>
        </authorList>
    </citation>
    <scope>NUCLEOTIDE SEQUENCE [LARGE SCALE GENOMIC DNA]</scope>
    <source>
        <strain evidence="3">K</strain>
    </source>
</reference>
<dbReference type="RefSeq" id="XP_068370419.1">
    <property type="nucleotide sequence ID" value="XM_068513602.1"/>
</dbReference>
<organism evidence="3 4">
    <name type="scientific">Tritrichomonas foetus</name>
    <dbReference type="NCBI Taxonomy" id="1144522"/>
    <lineage>
        <taxon>Eukaryota</taxon>
        <taxon>Metamonada</taxon>
        <taxon>Parabasalia</taxon>
        <taxon>Tritrichomonadida</taxon>
        <taxon>Tritrichomonadidae</taxon>
        <taxon>Tritrichomonas</taxon>
    </lineage>
</organism>
<evidence type="ECO:0000313" key="3">
    <source>
        <dbReference type="EMBL" id="OHT17283.1"/>
    </source>
</evidence>
<sequence length="1147" mass="134079">MNNGELANDAQTHRKVALSSLMTNHDRISTLSTKSLQALEKLAETDQFLPKWFTPQLLSQSQKSRDPNAGSSIDRENSKTISQLYMMRHTDYGTEFLLRYNNDTSPFCFWVQENQLLTNPSFGQCLASFRENTLDFNQLSSDTDCSILVISHRKVGANIEYLYQVNTRKFSVFFWETPQNQDESLASRFYMYYLRSVPIGVDEKPAELPPFDSKGLFPYQKDGVRWLIKKYIDNKRVILADEVGLGKTAQFLSFINHVSIHSIFKGPFLIIVHSDQLYEWKQAVEDWTDLYPLIYDGSEFQCEVLRNYGFLAIDRNGITDENSLSFNILLVSYEIFNRDYEILSTYQWRISCLDNPSIIFQSKELLLNHFNAFSDNHQVLLIDNILEFSNKHLIQILNYLSPEIKWNDNLFSKNYRKRAKQLLKDYILCRTRSIVGIGLDLRKEYVAFVLPTNTQKMMFRLLQLNELYRICQPDNPHAFDWMPTDQLAQSICNHPYLVKDSESYLSAKINVEKRKRMIGVSSKFLLLDRVLTATFEKKTKVAIFTQSKKFFVLVEDFLQLSNWKYFVVNDQMEKIEKESLLQYFNSESNNDIFIVLSSINLTSIELTTVQIILLLDPDWNPQTSLATNDNLFQERIYPKKYIFRILTFGSSEHEKFVNSSIQKYIWNSLIISGTEPLDNQILDIMPPDYSILTDPPSDDIINEFYRVSQIVPANALRSIRRALQAKVNVNSISDRDFLHQIGAIAPPLGIPTTSRTHEPNKPFEEAEMPVLIDLLKKYGFGSWKKISESTSGHDSNQIFEFGCTVIILSFRSIPGCFVPESPALISQLNATVPDFTPNVLFCPENKNWGIYFNEYHMFNDTLSQMRKFRDIIEDSARPLLQILEARCIYSIWASHFGQNFFVFNKLPPKKDRATDQLLLDQFINYQDIDLNNERIQEILQTMKYDLLIEQKFEIIQFFRWWCESEFVQVLRIFKSFGYNYQDINKFHAQTGILSKSTNELKRFAAGFVKSLTTGNKIYPTIHLMQAAPDYVQKYPNFFDWANIKDYDFLEVRFVENLIQNLRFTVLHFEKLYINIPYPWTSRDLKKFLLLLLQYGIQKFDDIFHDPSFSLPEREIAGEKIAIFENVSQFSLFISRIRDTFENSLLVK</sequence>
<accession>A0A1J4L1G8</accession>
<dbReference type="InterPro" id="IPR049730">
    <property type="entry name" value="SNF2/RAD54-like_C"/>
</dbReference>
<proteinExistence type="predicted"/>
<dbReference type="AlphaFoldDB" id="A0A1J4L1G8"/>
<gene>
    <name evidence="3" type="ORF">TRFO_41142</name>
</gene>
<dbReference type="VEuPathDB" id="TrichDB:TRFO_41142"/>
<evidence type="ECO:0000259" key="2">
    <source>
        <dbReference type="PROSITE" id="PS51194"/>
    </source>
</evidence>
<keyword evidence="4" id="KW-1185">Reference proteome</keyword>
<dbReference type="PANTHER" id="PTHR10799">
    <property type="entry name" value="SNF2/RAD54 HELICASE FAMILY"/>
    <property type="match status" value="1"/>
</dbReference>
<dbReference type="OrthoDB" id="885191at2759"/>
<name>A0A1J4L1G8_9EUKA</name>
<dbReference type="InterPro" id="IPR038718">
    <property type="entry name" value="SNF2-like_sf"/>
</dbReference>
<dbReference type="InterPro" id="IPR001005">
    <property type="entry name" value="SANT/Myb"/>
</dbReference>
<dbReference type="PROSITE" id="PS51194">
    <property type="entry name" value="HELICASE_CTER"/>
    <property type="match status" value="1"/>
</dbReference>
<dbReference type="Gene3D" id="3.40.50.300">
    <property type="entry name" value="P-loop containing nucleotide triphosphate hydrolases"/>
    <property type="match status" value="1"/>
</dbReference>
<dbReference type="GO" id="GO:0016787">
    <property type="term" value="F:hydrolase activity"/>
    <property type="evidence" value="ECO:0007669"/>
    <property type="project" value="UniProtKB-KW"/>
</dbReference>
<dbReference type="Pfam" id="PF00176">
    <property type="entry name" value="SNF2-rel_dom"/>
    <property type="match status" value="1"/>
</dbReference>
<dbReference type="InterPro" id="IPR001650">
    <property type="entry name" value="Helicase_C-like"/>
</dbReference>
<keyword evidence="1" id="KW-0378">Hydrolase</keyword>
<dbReference type="GO" id="GO:0005524">
    <property type="term" value="F:ATP binding"/>
    <property type="evidence" value="ECO:0007669"/>
    <property type="project" value="InterPro"/>
</dbReference>
<protein>
    <recommendedName>
        <fullName evidence="2">Helicase C-terminal domain-containing protein</fullName>
    </recommendedName>
</protein>
<dbReference type="CDD" id="cd18793">
    <property type="entry name" value="SF2_C_SNF"/>
    <property type="match status" value="1"/>
</dbReference>
<dbReference type="InterPro" id="IPR014001">
    <property type="entry name" value="Helicase_ATP-bd"/>
</dbReference>
<dbReference type="Proteomes" id="UP000179807">
    <property type="component" value="Unassembled WGS sequence"/>
</dbReference>
<dbReference type="GeneID" id="94848306"/>
<comment type="caution">
    <text evidence="3">The sequence shown here is derived from an EMBL/GenBank/DDBJ whole genome shotgun (WGS) entry which is preliminary data.</text>
</comment>
<dbReference type="InterPro" id="IPR027417">
    <property type="entry name" value="P-loop_NTPase"/>
</dbReference>
<dbReference type="EMBL" id="MLAK01000018">
    <property type="protein sequence ID" value="OHT17283.1"/>
    <property type="molecule type" value="Genomic_DNA"/>
</dbReference>
<dbReference type="InterPro" id="IPR000330">
    <property type="entry name" value="SNF2_N"/>
</dbReference>
<dbReference type="SUPFAM" id="SSF52540">
    <property type="entry name" value="P-loop containing nucleoside triphosphate hydrolases"/>
    <property type="match status" value="2"/>
</dbReference>
<evidence type="ECO:0000256" key="1">
    <source>
        <dbReference type="ARBA" id="ARBA00022801"/>
    </source>
</evidence>
<dbReference type="CDD" id="cd00167">
    <property type="entry name" value="SANT"/>
    <property type="match status" value="1"/>
</dbReference>
<dbReference type="Pfam" id="PF00271">
    <property type="entry name" value="Helicase_C"/>
    <property type="match status" value="1"/>
</dbReference>
<feature type="domain" description="Helicase C-terminal" evidence="2">
    <location>
        <begin position="526"/>
        <end position="685"/>
    </location>
</feature>
<dbReference type="Gene3D" id="3.40.50.10810">
    <property type="entry name" value="Tandem AAA-ATPase domain"/>
    <property type="match status" value="1"/>
</dbReference>
<dbReference type="SMART" id="SM00487">
    <property type="entry name" value="DEXDc"/>
    <property type="match status" value="1"/>
</dbReference>
<evidence type="ECO:0000313" key="4">
    <source>
        <dbReference type="Proteomes" id="UP000179807"/>
    </source>
</evidence>